<organismHost>
    <name type="scientific">Culex nigripalpus</name>
    <dbReference type="NCBI Taxonomy" id="42429"/>
</organismHost>
<dbReference type="EMBL" id="AF274292">
    <property type="protein sequence ID" value="AAK13286.1"/>
    <property type="molecule type" value="Genomic_DNA"/>
</dbReference>
<protein>
    <submittedName>
        <fullName evidence="2">Uncharacterized protein</fullName>
    </submittedName>
</protein>
<evidence type="ECO:0000256" key="1">
    <source>
        <dbReference type="SAM" id="Coils"/>
    </source>
</evidence>
<accession>Q99GP3</accession>
<name>Q99GP3_NPVCN</name>
<keyword evidence="1" id="KW-0175">Coiled coil</keyword>
<proteinExistence type="predicted"/>
<feature type="coiled-coil region" evidence="1">
    <location>
        <begin position="104"/>
        <end position="134"/>
    </location>
</feature>
<evidence type="ECO:0000313" key="2">
    <source>
        <dbReference type="EMBL" id="AAK13286.1"/>
    </source>
</evidence>
<organism evidence="2">
    <name type="scientific">Culex nigripalpus nucleopolyhedrovirus</name>
    <name type="common">CuniNPV</name>
    <dbReference type="NCBI Taxonomy" id="130556"/>
    <lineage>
        <taxon>Viruses</taxon>
        <taxon>Viruses incertae sedis</taxon>
        <taxon>Naldaviricetes</taxon>
        <taxon>Lefavirales</taxon>
        <taxon>Baculoviridae</taxon>
        <taxon>Deltabaculovirus</taxon>
        <taxon>Deltabaculovirus cunigripalpi</taxon>
    </lineage>
</organism>
<reference evidence="2" key="1">
    <citation type="journal article" date="2001" name="J. Gen. Virol.">
        <title>Morphological and molecular evidence that Culex nigripalpus baculovirus is an unusual member of the family Baculoviridae.</title>
        <authorList>
            <person name="Moser B."/>
            <person name="Becnel J."/>
            <person name="White S."/>
            <person name="Afonso C."/>
            <person name="Kutish G."/>
            <person name="Shanker S."/>
            <person name="Almira E."/>
        </authorList>
    </citation>
    <scope>NUCLEOTIDE SEQUENCE</scope>
</reference>
<sequence>MGCDVTFTLIHEVYSEVPVDGKHVPVEYDRYKIRLLKELTRFLCGETDKVDGATSEAKADCGGKYTDEERKLFGFKSKQVIDDERLSRLLEDNKLLYSAVSERDAAKRERMEQLKREEMELKSQTRRLRKLNQGRLLSKSENFLSMDPKLRDKLIDRTVILEPQYDILALSEYNDLVAQKDALEKYERMSRRSIKNPYTRSAINIVERREGASMFREKKRENIIDNIRGIDSSESVA</sequence>